<name>A0A2V1DN16_9PLEO</name>
<evidence type="ECO:0000256" key="1">
    <source>
        <dbReference type="SAM" id="SignalP"/>
    </source>
</evidence>
<evidence type="ECO:0000313" key="3">
    <source>
        <dbReference type="Proteomes" id="UP000244855"/>
    </source>
</evidence>
<reference evidence="2 3" key="1">
    <citation type="journal article" date="2018" name="Sci. Rep.">
        <title>Comparative genomics provides insights into the lifestyle and reveals functional heterogeneity of dark septate endophytic fungi.</title>
        <authorList>
            <person name="Knapp D.G."/>
            <person name="Nemeth J.B."/>
            <person name="Barry K."/>
            <person name="Hainaut M."/>
            <person name="Henrissat B."/>
            <person name="Johnson J."/>
            <person name="Kuo A."/>
            <person name="Lim J.H.P."/>
            <person name="Lipzen A."/>
            <person name="Nolan M."/>
            <person name="Ohm R.A."/>
            <person name="Tamas L."/>
            <person name="Grigoriev I.V."/>
            <person name="Spatafora J.W."/>
            <person name="Nagy L.G."/>
            <person name="Kovacs G.M."/>
        </authorList>
    </citation>
    <scope>NUCLEOTIDE SEQUENCE [LARGE SCALE GENOMIC DNA]</scope>
    <source>
        <strain evidence="2 3">DSE2036</strain>
    </source>
</reference>
<feature type="chain" id="PRO_5015961581" evidence="1">
    <location>
        <begin position="20"/>
        <end position="215"/>
    </location>
</feature>
<dbReference type="Proteomes" id="UP000244855">
    <property type="component" value="Unassembled WGS sequence"/>
</dbReference>
<dbReference type="AlphaFoldDB" id="A0A2V1DN16"/>
<protein>
    <submittedName>
        <fullName evidence="2">Uncharacterized protein</fullName>
    </submittedName>
</protein>
<evidence type="ECO:0000313" key="2">
    <source>
        <dbReference type="EMBL" id="PVH99325.1"/>
    </source>
</evidence>
<proteinExistence type="predicted"/>
<organism evidence="2 3">
    <name type="scientific">Periconia macrospinosa</name>
    <dbReference type="NCBI Taxonomy" id="97972"/>
    <lineage>
        <taxon>Eukaryota</taxon>
        <taxon>Fungi</taxon>
        <taxon>Dikarya</taxon>
        <taxon>Ascomycota</taxon>
        <taxon>Pezizomycotina</taxon>
        <taxon>Dothideomycetes</taxon>
        <taxon>Pleosporomycetidae</taxon>
        <taxon>Pleosporales</taxon>
        <taxon>Massarineae</taxon>
        <taxon>Periconiaceae</taxon>
        <taxon>Periconia</taxon>
    </lineage>
</organism>
<dbReference type="EMBL" id="KZ805394">
    <property type="protein sequence ID" value="PVH99325.1"/>
    <property type="molecule type" value="Genomic_DNA"/>
</dbReference>
<accession>A0A2V1DN16</accession>
<gene>
    <name evidence="2" type="ORF">DM02DRAFT_615122</name>
</gene>
<keyword evidence="1" id="KW-0732">Signal</keyword>
<keyword evidence="3" id="KW-1185">Reference proteome</keyword>
<sequence>MRFSGSLILLGVSAQVATAGAQVAAASHLALWSIPELPGVRTEAVGQLMNTTDFTTVNTTEWAVFLDQPPEVLAGWEAAKKDRMFSVLHDALVSGGGLAKRSDTTAAQANAHIQSLEDGYLTQVTANEADDKREKGCIDSTPCVLCVAAAATVATGAVSQCASTAFTSIKGVTPAAGPAAAIFYTPIVLAFVSCAAKPVAAALGASGGCVKTLGG</sequence>
<feature type="signal peptide" evidence="1">
    <location>
        <begin position="1"/>
        <end position="19"/>
    </location>
</feature>